<dbReference type="SUPFAM" id="SSF81383">
    <property type="entry name" value="F-box domain"/>
    <property type="match status" value="1"/>
</dbReference>
<dbReference type="OrthoDB" id="1068471at2759"/>
<dbReference type="Pfam" id="PF12937">
    <property type="entry name" value="F-box-like"/>
    <property type="match status" value="1"/>
</dbReference>
<dbReference type="InterPro" id="IPR015943">
    <property type="entry name" value="WD40/YVTN_repeat-like_dom_sf"/>
</dbReference>
<dbReference type="Proteomes" id="UP000266673">
    <property type="component" value="Unassembled WGS sequence"/>
</dbReference>
<dbReference type="EMBL" id="QKWP01001092">
    <property type="protein sequence ID" value="RIB11825.1"/>
    <property type="molecule type" value="Genomic_DNA"/>
</dbReference>
<dbReference type="InterPro" id="IPR042627">
    <property type="entry name" value="FBXW2"/>
</dbReference>
<dbReference type="InterPro" id="IPR001680">
    <property type="entry name" value="WD40_rpt"/>
</dbReference>
<dbReference type="PANTHER" id="PTHR44436:SF1">
    <property type="entry name" value="F-BOX_WD REPEAT-CONTAINING PROTEIN 2"/>
    <property type="match status" value="1"/>
</dbReference>
<dbReference type="InterPro" id="IPR036322">
    <property type="entry name" value="WD40_repeat_dom_sf"/>
</dbReference>
<reference evidence="5 6" key="1">
    <citation type="submission" date="2018-06" db="EMBL/GenBank/DDBJ databases">
        <title>Comparative genomics reveals the genomic features of Rhizophagus irregularis, R. cerebriforme, R. diaphanum and Gigaspora rosea, and their symbiotic lifestyle signature.</title>
        <authorList>
            <person name="Morin E."/>
            <person name="San Clemente H."/>
            <person name="Chen E.C.H."/>
            <person name="De La Providencia I."/>
            <person name="Hainaut M."/>
            <person name="Kuo A."/>
            <person name="Kohler A."/>
            <person name="Murat C."/>
            <person name="Tang N."/>
            <person name="Roy S."/>
            <person name="Loubradou J."/>
            <person name="Henrissat B."/>
            <person name="Grigoriev I.V."/>
            <person name="Corradi N."/>
            <person name="Roux C."/>
            <person name="Martin F.M."/>
        </authorList>
    </citation>
    <scope>NUCLEOTIDE SEQUENCE [LARGE SCALE GENOMIC DNA]</scope>
    <source>
        <strain evidence="5 6">DAOM 194757</strain>
    </source>
</reference>
<evidence type="ECO:0000259" key="4">
    <source>
        <dbReference type="PROSITE" id="PS50181"/>
    </source>
</evidence>
<dbReference type="InterPro" id="IPR001810">
    <property type="entry name" value="F-box_dom"/>
</dbReference>
<dbReference type="PROSITE" id="PS00678">
    <property type="entry name" value="WD_REPEATS_1"/>
    <property type="match status" value="1"/>
</dbReference>
<organism evidence="5 6">
    <name type="scientific">Gigaspora rosea</name>
    <dbReference type="NCBI Taxonomy" id="44941"/>
    <lineage>
        <taxon>Eukaryota</taxon>
        <taxon>Fungi</taxon>
        <taxon>Fungi incertae sedis</taxon>
        <taxon>Mucoromycota</taxon>
        <taxon>Glomeromycotina</taxon>
        <taxon>Glomeromycetes</taxon>
        <taxon>Diversisporales</taxon>
        <taxon>Gigasporaceae</taxon>
        <taxon>Gigaspora</taxon>
    </lineage>
</organism>
<dbReference type="AlphaFoldDB" id="A0A397UNL9"/>
<evidence type="ECO:0000313" key="5">
    <source>
        <dbReference type="EMBL" id="RIB11825.1"/>
    </source>
</evidence>
<sequence>MRYFTFDIVSSLPEELSIQILSFLSVKSLMLCQLVCKRWRNFANDPIIWKRKCLELASHDISPLKSPSNPVLWYPLYRKLFKRENNWESGRVQTIDYLNGHSDRIFFVAIKDGMAVSLAWDRTMRFWDVERGECLSVILLNHMAEEVDFLPKKWVVAVSFRMEFVHVYNLREGNSRVVLVSPKKVPLNCVNIGEEILISGSDDGIINVWDWRSTKLLTYFETRGGVLYVKVVNSNTIVSLHNDGIIQVFSVAQKKVTQQYSFLSMVFDDTLHSAAINREWILCATQDLIYLLKWQFVPDTFEIDVTKPPTFNWKMDAPAIVPWCGCLAGKGRSVLSNCSSTGPICVVKPGGSVKFLTEPGQEGVDSLKGFKLLNLIEQPTFMDVDDRFLLIGTKQGKLIRFGFDDTQLPLVE</sequence>
<keyword evidence="1 3" id="KW-0853">WD repeat</keyword>
<keyword evidence="2" id="KW-0677">Repeat</keyword>
<feature type="repeat" description="WD" evidence="3">
    <location>
        <begin position="98"/>
        <end position="137"/>
    </location>
</feature>
<dbReference type="PROSITE" id="PS50082">
    <property type="entry name" value="WD_REPEATS_2"/>
    <property type="match status" value="2"/>
</dbReference>
<dbReference type="SMART" id="SM00320">
    <property type="entry name" value="WD40"/>
    <property type="match status" value="3"/>
</dbReference>
<dbReference type="STRING" id="44941.A0A397UNL9"/>
<accession>A0A397UNL9</accession>
<dbReference type="Gene3D" id="1.20.1280.50">
    <property type="match status" value="1"/>
</dbReference>
<evidence type="ECO:0000256" key="3">
    <source>
        <dbReference type="PROSITE-ProRule" id="PRU00221"/>
    </source>
</evidence>
<dbReference type="Gene3D" id="2.130.10.10">
    <property type="entry name" value="YVTN repeat-like/Quinoprotein amine dehydrogenase"/>
    <property type="match status" value="1"/>
</dbReference>
<feature type="domain" description="F-box" evidence="4">
    <location>
        <begin position="6"/>
        <end position="52"/>
    </location>
</feature>
<keyword evidence="6" id="KW-1185">Reference proteome</keyword>
<dbReference type="InterPro" id="IPR019775">
    <property type="entry name" value="WD40_repeat_CS"/>
</dbReference>
<name>A0A397UNL9_9GLOM</name>
<feature type="repeat" description="WD" evidence="3">
    <location>
        <begin position="197"/>
        <end position="219"/>
    </location>
</feature>
<evidence type="ECO:0000256" key="2">
    <source>
        <dbReference type="ARBA" id="ARBA00022737"/>
    </source>
</evidence>
<evidence type="ECO:0000313" key="6">
    <source>
        <dbReference type="Proteomes" id="UP000266673"/>
    </source>
</evidence>
<proteinExistence type="predicted"/>
<protein>
    <submittedName>
        <fullName evidence="5">WD40-repeat-containing domain protein</fullName>
    </submittedName>
</protein>
<comment type="caution">
    <text evidence="5">The sequence shown here is derived from an EMBL/GenBank/DDBJ whole genome shotgun (WGS) entry which is preliminary data.</text>
</comment>
<dbReference type="PROSITE" id="PS50181">
    <property type="entry name" value="FBOX"/>
    <property type="match status" value="1"/>
</dbReference>
<dbReference type="SMART" id="SM00256">
    <property type="entry name" value="FBOX"/>
    <property type="match status" value="1"/>
</dbReference>
<dbReference type="InterPro" id="IPR036047">
    <property type="entry name" value="F-box-like_dom_sf"/>
</dbReference>
<dbReference type="PANTHER" id="PTHR44436">
    <property type="entry name" value="F-BOX/WD REPEAT-CONTAINING PROTEIN 2"/>
    <property type="match status" value="1"/>
</dbReference>
<evidence type="ECO:0000256" key="1">
    <source>
        <dbReference type="ARBA" id="ARBA00022574"/>
    </source>
</evidence>
<dbReference type="SUPFAM" id="SSF50978">
    <property type="entry name" value="WD40 repeat-like"/>
    <property type="match status" value="1"/>
</dbReference>
<gene>
    <name evidence="5" type="ORF">C2G38_2249910</name>
</gene>